<keyword evidence="1" id="KW-0812">Transmembrane</keyword>
<dbReference type="EMBL" id="QGNW01000018">
    <property type="protein sequence ID" value="RVX15607.1"/>
    <property type="molecule type" value="Genomic_DNA"/>
</dbReference>
<dbReference type="AlphaFoldDB" id="A0A438K328"/>
<protein>
    <submittedName>
        <fullName evidence="2">Uncharacterized protein</fullName>
    </submittedName>
</protein>
<evidence type="ECO:0000313" key="3">
    <source>
        <dbReference type="Proteomes" id="UP000288805"/>
    </source>
</evidence>
<dbReference type="Proteomes" id="UP000288805">
    <property type="component" value="Unassembled WGS sequence"/>
</dbReference>
<keyword evidence="1" id="KW-1133">Transmembrane helix</keyword>
<reference evidence="2 3" key="1">
    <citation type="journal article" date="2018" name="PLoS Genet.">
        <title>Population sequencing reveals clonal diversity and ancestral inbreeding in the grapevine cultivar Chardonnay.</title>
        <authorList>
            <person name="Roach M.J."/>
            <person name="Johnson D.L."/>
            <person name="Bohlmann J."/>
            <person name="van Vuuren H.J."/>
            <person name="Jones S.J."/>
            <person name="Pretorius I.S."/>
            <person name="Schmidt S.A."/>
            <person name="Borneman A.R."/>
        </authorList>
    </citation>
    <scope>NUCLEOTIDE SEQUENCE [LARGE SCALE GENOMIC DNA]</scope>
    <source>
        <strain evidence="3">cv. Chardonnay</strain>
        <tissue evidence="2">Leaf</tissue>
    </source>
</reference>
<accession>A0A438K328</accession>
<evidence type="ECO:0000313" key="2">
    <source>
        <dbReference type="EMBL" id="RVX15607.1"/>
    </source>
</evidence>
<dbReference type="Pfam" id="PF05212">
    <property type="entry name" value="DUF707"/>
    <property type="match status" value="1"/>
</dbReference>
<evidence type="ECO:0000256" key="1">
    <source>
        <dbReference type="SAM" id="Phobius"/>
    </source>
</evidence>
<gene>
    <name evidence="2" type="ORF">CK203_009137</name>
</gene>
<comment type="caution">
    <text evidence="2">The sequence shown here is derived from an EMBL/GenBank/DDBJ whole genome shotgun (WGS) entry which is preliminary data.</text>
</comment>
<proteinExistence type="predicted"/>
<dbReference type="InterPro" id="IPR007877">
    <property type="entry name" value="DUF707"/>
</dbReference>
<dbReference type="PANTHER" id="PTHR31210:SF68">
    <property type="entry name" value="OS06G0727800 PROTEIN"/>
    <property type="match status" value="1"/>
</dbReference>
<dbReference type="PANTHER" id="PTHR31210">
    <property type="entry name" value="OS06G0731900 PROTEIN"/>
    <property type="match status" value="1"/>
</dbReference>
<feature type="transmembrane region" description="Helical" evidence="1">
    <location>
        <begin position="15"/>
        <end position="33"/>
    </location>
</feature>
<name>A0A438K328_VITVI</name>
<sequence>MGSIHRVKVETGRRLILFAMCGAVVGFFLGSSISRPSTVKVEMPRFSLNAEDDRYMKMINEALLYTGLGSFGLSSSLGDCVKIHEVANPRGAESLPPGIIEPYSDFYLHRLQGDPSEDLVVKPKYLLSLTVGYPQKDMVNSIVSKFSENFSVILFHYDGKASEWDQFEWSRRAIHISVKKQTKWWYAKRFLHPNIVAQYDYIFIWDEDLDVEHFNAEEYIKLIRKHDLEISQPGLDPSYFVWSMTKKRDDVEVHKEAEDKPNWCAGPLLPPCAAFVEIMAPVFSREAWRCVWHMIQNDLVHGWGLDLALQRCLEVPHERIGVVDAQWIKHKAVPSLGNQGQAGDGRQPWEGVKG</sequence>
<organism evidence="2 3">
    <name type="scientific">Vitis vinifera</name>
    <name type="common">Grape</name>
    <dbReference type="NCBI Taxonomy" id="29760"/>
    <lineage>
        <taxon>Eukaryota</taxon>
        <taxon>Viridiplantae</taxon>
        <taxon>Streptophyta</taxon>
        <taxon>Embryophyta</taxon>
        <taxon>Tracheophyta</taxon>
        <taxon>Spermatophyta</taxon>
        <taxon>Magnoliopsida</taxon>
        <taxon>eudicotyledons</taxon>
        <taxon>Gunneridae</taxon>
        <taxon>Pentapetalae</taxon>
        <taxon>rosids</taxon>
        <taxon>Vitales</taxon>
        <taxon>Vitaceae</taxon>
        <taxon>Viteae</taxon>
        <taxon>Vitis</taxon>
    </lineage>
</organism>
<keyword evidence="1" id="KW-0472">Membrane</keyword>